<dbReference type="AlphaFoldDB" id="E0UTQ6"/>
<dbReference type="EMBL" id="CP002205">
    <property type="protein sequence ID" value="ADN08287.1"/>
    <property type="molecule type" value="Genomic_DNA"/>
</dbReference>
<accession>E0UTQ6</accession>
<dbReference type="RefSeq" id="WP_013326043.1">
    <property type="nucleotide sequence ID" value="NC_014506.1"/>
</dbReference>
<keyword evidence="2" id="KW-1185">Reference proteome</keyword>
<organism evidence="1 2">
    <name type="scientific">Sulfurimonas autotrophica (strain ATCC BAA-671 / DSM 16294 / JCM 11897 / OK10)</name>
    <dbReference type="NCBI Taxonomy" id="563040"/>
    <lineage>
        <taxon>Bacteria</taxon>
        <taxon>Pseudomonadati</taxon>
        <taxon>Campylobacterota</taxon>
        <taxon>Epsilonproteobacteria</taxon>
        <taxon>Campylobacterales</taxon>
        <taxon>Sulfurimonadaceae</taxon>
        <taxon>Sulfurimonas</taxon>
    </lineage>
</organism>
<evidence type="ECO:0000313" key="2">
    <source>
        <dbReference type="Proteomes" id="UP000007803"/>
    </source>
</evidence>
<dbReference type="STRING" id="563040.Saut_0238"/>
<dbReference type="KEGG" id="sua:Saut_0238"/>
<protein>
    <submittedName>
        <fullName evidence="1">Uncharacterized protein</fullName>
    </submittedName>
</protein>
<dbReference type="OrthoDB" id="5347067at2"/>
<dbReference type="Proteomes" id="UP000007803">
    <property type="component" value="Chromosome"/>
</dbReference>
<proteinExistence type="predicted"/>
<dbReference type="HOGENOM" id="CLU_203645_0_0_7"/>
<evidence type="ECO:0000313" key="1">
    <source>
        <dbReference type="EMBL" id="ADN08287.1"/>
    </source>
</evidence>
<name>E0UTQ6_SULAO</name>
<sequence>MAKKKKICDLSKENIEYIQDNINYKILRFNPEYMTVHVIKFEGNEKQEIVDMPFAHLPKAIKKIIKPN</sequence>
<reference evidence="2" key="1">
    <citation type="journal article" date="2010" name="Stand. Genomic Sci.">
        <title>Complete genome sequence of Sulfurimonas autotrophica type strain (OK10).</title>
        <authorList>
            <person name="Sikorski J."/>
            <person name="Munk C."/>
            <person name="Lapidus A."/>
            <person name="Djao O."/>
            <person name="Lucas S."/>
            <person name="Glavina Del Rio T."/>
            <person name="Nolan M."/>
            <person name="Tice H."/>
            <person name="Han C."/>
            <person name="Cheng J."/>
            <person name="Tapia R."/>
            <person name="Goodwin L."/>
            <person name="Pitluck S."/>
            <person name="Liolios K."/>
            <person name="Ivanova N."/>
            <person name="Mavromatis K."/>
            <person name="Mikhailova N."/>
            <person name="Pati A."/>
            <person name="Sims D."/>
            <person name="Meincke L."/>
            <person name="Brettin T."/>
            <person name="Detter J."/>
            <person name="Chen A."/>
            <person name="Palaniappan K."/>
            <person name="Land M."/>
            <person name="Hauser L."/>
            <person name="Chang Y."/>
            <person name="Jeffries C."/>
            <person name="Rohde M."/>
            <person name="Lang E."/>
            <person name="Spring S."/>
            <person name="Goker M."/>
            <person name="Woyke T."/>
            <person name="Bristow J."/>
            <person name="Eisen J."/>
            <person name="Markowitz V."/>
            <person name="Hugenholtz P."/>
            <person name="Kyrpides N."/>
            <person name="Klenk H."/>
        </authorList>
    </citation>
    <scope>NUCLEOTIDE SEQUENCE [LARGE SCALE GENOMIC DNA]</scope>
    <source>
        <strain evidence="2">ATCC BAA-671 / DSM 16294 / JCM 11897 / OK10</strain>
    </source>
</reference>
<gene>
    <name evidence="1" type="ordered locus">Saut_0238</name>
</gene>